<keyword evidence="2" id="KW-1185">Reference proteome</keyword>
<feature type="non-terminal residue" evidence="1">
    <location>
        <position position="1"/>
    </location>
</feature>
<name>E3S8L9_PYRTT</name>
<sequence>EFSETYLRQDLDKHTKDLQTPDKYRLESEYLSADIGGHWLDNSYQGGLKGY</sequence>
<dbReference type="Proteomes" id="UP000001067">
    <property type="component" value="Unassembled WGS sequence"/>
</dbReference>
<dbReference type="HOGENOM" id="CLU_3112148_0_0_1"/>
<gene>
    <name evidence="1" type="ORF">PTT_19334</name>
</gene>
<proteinExistence type="predicted"/>
<accession>E3S8L9</accession>
<evidence type="ECO:0000313" key="1">
    <source>
        <dbReference type="EMBL" id="EFQ85680.1"/>
    </source>
</evidence>
<dbReference type="EMBL" id="GL537814">
    <property type="protein sequence ID" value="EFQ85680.1"/>
    <property type="molecule type" value="Genomic_DNA"/>
</dbReference>
<organism evidence="2">
    <name type="scientific">Pyrenophora teres f. teres (strain 0-1)</name>
    <name type="common">Barley net blotch fungus</name>
    <name type="synonym">Drechslera teres f. teres</name>
    <dbReference type="NCBI Taxonomy" id="861557"/>
    <lineage>
        <taxon>Eukaryota</taxon>
        <taxon>Fungi</taxon>
        <taxon>Dikarya</taxon>
        <taxon>Ascomycota</taxon>
        <taxon>Pezizomycotina</taxon>
        <taxon>Dothideomycetes</taxon>
        <taxon>Pleosporomycetidae</taxon>
        <taxon>Pleosporales</taxon>
        <taxon>Pleosporineae</taxon>
        <taxon>Pleosporaceae</taxon>
        <taxon>Pyrenophora</taxon>
    </lineage>
</organism>
<reference evidence="1 2" key="1">
    <citation type="journal article" date="2010" name="Genome Biol.">
        <title>A first genome assembly of the barley fungal pathogen Pyrenophora teres f. teres.</title>
        <authorList>
            <person name="Ellwood S.R."/>
            <person name="Liu Z."/>
            <person name="Syme R.A."/>
            <person name="Lai Z."/>
            <person name="Hane J.K."/>
            <person name="Keiper F."/>
            <person name="Moffat C.S."/>
            <person name="Oliver R.P."/>
            <person name="Friesen T.L."/>
        </authorList>
    </citation>
    <scope>NUCLEOTIDE SEQUENCE [LARGE SCALE GENOMIC DNA]</scope>
    <source>
        <strain evidence="1 2">0-1</strain>
    </source>
</reference>
<evidence type="ECO:0000313" key="2">
    <source>
        <dbReference type="Proteomes" id="UP000001067"/>
    </source>
</evidence>
<dbReference type="KEGG" id="pte:PTT_19334"/>
<protein>
    <submittedName>
        <fullName evidence="1">Uncharacterized protein</fullName>
    </submittedName>
</protein>
<dbReference type="AlphaFoldDB" id="E3S8L9"/>